<accession>A0A8J4VAD6</accession>
<evidence type="ECO:0000313" key="1">
    <source>
        <dbReference type="EMBL" id="KAF3950577.1"/>
    </source>
</evidence>
<name>A0A8J4VAD6_9ROSI</name>
<proteinExistence type="predicted"/>
<reference evidence="1" key="1">
    <citation type="submission" date="2020-03" db="EMBL/GenBank/DDBJ databases">
        <title>Castanea mollissima Vanexum genome sequencing.</title>
        <authorList>
            <person name="Staton M."/>
        </authorList>
    </citation>
    <scope>NUCLEOTIDE SEQUENCE</scope>
    <source>
        <tissue evidence="1">Leaf</tissue>
    </source>
</reference>
<organism evidence="1 2">
    <name type="scientific">Castanea mollissima</name>
    <name type="common">Chinese chestnut</name>
    <dbReference type="NCBI Taxonomy" id="60419"/>
    <lineage>
        <taxon>Eukaryota</taxon>
        <taxon>Viridiplantae</taxon>
        <taxon>Streptophyta</taxon>
        <taxon>Embryophyta</taxon>
        <taxon>Tracheophyta</taxon>
        <taxon>Spermatophyta</taxon>
        <taxon>Magnoliopsida</taxon>
        <taxon>eudicotyledons</taxon>
        <taxon>Gunneridae</taxon>
        <taxon>Pentapetalae</taxon>
        <taxon>rosids</taxon>
        <taxon>fabids</taxon>
        <taxon>Fagales</taxon>
        <taxon>Fagaceae</taxon>
        <taxon>Castanea</taxon>
    </lineage>
</organism>
<dbReference type="AlphaFoldDB" id="A0A8J4VAD6"/>
<protein>
    <submittedName>
        <fullName evidence="1">Uncharacterized protein</fullName>
    </submittedName>
</protein>
<evidence type="ECO:0000313" key="2">
    <source>
        <dbReference type="Proteomes" id="UP000737018"/>
    </source>
</evidence>
<dbReference type="EMBL" id="JRKL02005381">
    <property type="protein sequence ID" value="KAF3950577.1"/>
    <property type="molecule type" value="Genomic_DNA"/>
</dbReference>
<dbReference type="Proteomes" id="UP000737018">
    <property type="component" value="Unassembled WGS sequence"/>
</dbReference>
<comment type="caution">
    <text evidence="1">The sequence shown here is derived from an EMBL/GenBank/DDBJ whole genome shotgun (WGS) entry which is preliminary data.</text>
</comment>
<feature type="non-terminal residue" evidence="1">
    <location>
        <position position="1"/>
    </location>
</feature>
<keyword evidence="2" id="KW-1185">Reference proteome</keyword>
<gene>
    <name evidence="1" type="ORF">CMV_023691</name>
</gene>
<sequence>SWISTQRCLTNTGNWTGKHKFSVMAVSSVPWRISWMKLMKYQI</sequence>